<dbReference type="PROSITE" id="PS51257">
    <property type="entry name" value="PROKAR_LIPOPROTEIN"/>
    <property type="match status" value="1"/>
</dbReference>
<organism evidence="2 3">
    <name type="scientific">Tenacibaculum geojense</name>
    <dbReference type="NCBI Taxonomy" id="915352"/>
    <lineage>
        <taxon>Bacteria</taxon>
        <taxon>Pseudomonadati</taxon>
        <taxon>Bacteroidota</taxon>
        <taxon>Flavobacteriia</taxon>
        <taxon>Flavobacteriales</taxon>
        <taxon>Flavobacteriaceae</taxon>
        <taxon>Tenacibaculum</taxon>
    </lineage>
</organism>
<proteinExistence type="predicted"/>
<gene>
    <name evidence="2" type="ORF">ACFQ1U_05210</name>
</gene>
<protein>
    <submittedName>
        <fullName evidence="2">2-dehydro-3-deoxyphosphooctonate aldolase</fullName>
    </submittedName>
</protein>
<dbReference type="Proteomes" id="UP001597062">
    <property type="component" value="Unassembled WGS sequence"/>
</dbReference>
<keyword evidence="1" id="KW-0732">Signal</keyword>
<name>A0ABW3JRH5_9FLAO</name>
<accession>A0ABW3JRH5</accession>
<dbReference type="RefSeq" id="WP_386106040.1">
    <property type="nucleotide sequence ID" value="NZ_JBHTJR010000028.1"/>
</dbReference>
<sequence>MKLLKNTIPVLLFLLIIACNSTKKASSNTSNKTYKTPQILYNAYVITSISKDDSYGYSKENPINVGGMKDMTGALNQRRYLNGLAGPNGENVTYFRAGSCCSFKSKNGIFGNGLLDIYLVTWENAKDTTTLYLNLYDKGELKIPVGFTSMFD</sequence>
<evidence type="ECO:0000313" key="3">
    <source>
        <dbReference type="Proteomes" id="UP001597062"/>
    </source>
</evidence>
<keyword evidence="3" id="KW-1185">Reference proteome</keyword>
<comment type="caution">
    <text evidence="2">The sequence shown here is derived from an EMBL/GenBank/DDBJ whole genome shotgun (WGS) entry which is preliminary data.</text>
</comment>
<dbReference type="EMBL" id="JBHTJR010000028">
    <property type="protein sequence ID" value="MFD0992594.1"/>
    <property type="molecule type" value="Genomic_DNA"/>
</dbReference>
<evidence type="ECO:0000313" key="2">
    <source>
        <dbReference type="EMBL" id="MFD0992594.1"/>
    </source>
</evidence>
<evidence type="ECO:0000256" key="1">
    <source>
        <dbReference type="SAM" id="SignalP"/>
    </source>
</evidence>
<reference evidence="3" key="1">
    <citation type="journal article" date="2019" name="Int. J. Syst. Evol. Microbiol.">
        <title>The Global Catalogue of Microorganisms (GCM) 10K type strain sequencing project: providing services to taxonomists for standard genome sequencing and annotation.</title>
        <authorList>
            <consortium name="The Broad Institute Genomics Platform"/>
            <consortium name="The Broad Institute Genome Sequencing Center for Infectious Disease"/>
            <person name="Wu L."/>
            <person name="Ma J."/>
        </authorList>
    </citation>
    <scope>NUCLEOTIDE SEQUENCE [LARGE SCALE GENOMIC DNA]</scope>
    <source>
        <strain evidence="3">CCUG 60527</strain>
    </source>
</reference>
<feature type="signal peptide" evidence="1">
    <location>
        <begin position="1"/>
        <end position="25"/>
    </location>
</feature>
<feature type="chain" id="PRO_5046714951" evidence="1">
    <location>
        <begin position="26"/>
        <end position="152"/>
    </location>
</feature>